<dbReference type="Pfam" id="PF14342">
    <property type="entry name" value="DUF4396"/>
    <property type="match status" value="1"/>
</dbReference>
<sequence length="172" mass="17777">MSSMAASATLHCLTGCSIGELAGLIWATAAGWGNTASTIMAIVLSFVFGYTLSATPLLRARVPARTAFKLVLAADTVSIATMEIVDNLVMWVVPGAMNAGLVDTLFWASMTLSLIIAYAAAFPVNKVLLARGKGHAITHHATGGGPMDNRPLAYAISAFLLGGLIASLGAWI</sequence>
<reference evidence="3 4" key="1">
    <citation type="submission" date="2019-12" db="EMBL/GenBank/DDBJ databases">
        <authorList>
            <person name="Li J."/>
            <person name="Shi Y."/>
            <person name="Xu G."/>
            <person name="Xiao D."/>
            <person name="Ran X."/>
        </authorList>
    </citation>
    <scope>NUCLEOTIDE SEQUENCE [LARGE SCALE GENOMIC DNA]</scope>
    <source>
        <strain evidence="3 4">JCM 15915</strain>
    </source>
</reference>
<evidence type="ECO:0000313" key="3">
    <source>
        <dbReference type="EMBL" id="MUN56013.1"/>
    </source>
</evidence>
<dbReference type="EMBL" id="WOGT01000012">
    <property type="protein sequence ID" value="MUN56013.1"/>
    <property type="molecule type" value="Genomic_DNA"/>
</dbReference>
<protein>
    <submittedName>
        <fullName evidence="3">DUF4396 domain-containing protein</fullName>
    </submittedName>
</protein>
<evidence type="ECO:0000259" key="2">
    <source>
        <dbReference type="Pfam" id="PF14342"/>
    </source>
</evidence>
<proteinExistence type="predicted"/>
<dbReference type="Proteomes" id="UP000462152">
    <property type="component" value="Unassembled WGS sequence"/>
</dbReference>
<dbReference type="InterPro" id="IPR025509">
    <property type="entry name" value="DUF4396"/>
</dbReference>
<feature type="transmembrane region" description="Helical" evidence="1">
    <location>
        <begin position="37"/>
        <end position="58"/>
    </location>
</feature>
<name>A0A7M3SW48_9MICC</name>
<keyword evidence="1" id="KW-0472">Membrane</keyword>
<gene>
    <name evidence="3" type="ORF">GMA10_12475</name>
</gene>
<feature type="transmembrane region" description="Helical" evidence="1">
    <location>
        <begin position="152"/>
        <end position="171"/>
    </location>
</feature>
<keyword evidence="1" id="KW-0812">Transmembrane</keyword>
<feature type="transmembrane region" description="Helical" evidence="1">
    <location>
        <begin position="105"/>
        <end position="124"/>
    </location>
</feature>
<keyword evidence="1" id="KW-1133">Transmembrane helix</keyword>
<feature type="domain" description="DUF4396" evidence="2">
    <location>
        <begin position="4"/>
        <end position="134"/>
    </location>
</feature>
<accession>A0A7M3SW48</accession>
<dbReference type="AlphaFoldDB" id="A0A7M3SW48"/>
<comment type="caution">
    <text evidence="3">The sequence shown here is derived from an EMBL/GenBank/DDBJ whole genome shotgun (WGS) entry which is preliminary data.</text>
</comment>
<evidence type="ECO:0000256" key="1">
    <source>
        <dbReference type="SAM" id="Phobius"/>
    </source>
</evidence>
<evidence type="ECO:0000313" key="4">
    <source>
        <dbReference type="Proteomes" id="UP000462152"/>
    </source>
</evidence>
<feature type="transmembrane region" description="Helical" evidence="1">
    <location>
        <begin position="70"/>
        <end position="93"/>
    </location>
</feature>
<keyword evidence="4" id="KW-1185">Reference proteome</keyword>
<organism evidence="3 4">
    <name type="scientific">Rothia koreensis</name>
    <dbReference type="NCBI Taxonomy" id="592378"/>
    <lineage>
        <taxon>Bacteria</taxon>
        <taxon>Bacillati</taxon>
        <taxon>Actinomycetota</taxon>
        <taxon>Actinomycetes</taxon>
        <taxon>Micrococcales</taxon>
        <taxon>Micrococcaceae</taxon>
        <taxon>Rothia</taxon>
    </lineage>
</organism>
<dbReference type="OrthoDB" id="9784773at2"/>